<reference evidence="1" key="1">
    <citation type="submission" date="2023-04" db="EMBL/GenBank/DDBJ databases">
        <title>A chromosome-level genome assembly of the parasitoid wasp Eretmocerus hayati.</title>
        <authorList>
            <person name="Zhong Y."/>
            <person name="Liu S."/>
            <person name="Liu Y."/>
        </authorList>
    </citation>
    <scope>NUCLEOTIDE SEQUENCE</scope>
    <source>
        <strain evidence="1">ZJU_SS_LIU_2023</strain>
    </source>
</reference>
<sequence>MTTPKNVGYTGYTPGRYNLRHPPRYTPNVTIPMTIINSPCHTPQQRNRQSLIITEVDQSTSVEKEHKVPQSVQDEVLRNSPKQPAEPVPQTVENSLDEFCKNAQALSNLAASMKKVITIKFMPGNKENQGIPQASADIEMTITDGNSHQACLPANEPSNSGESSNSINQSHHDQSNKRNKNREIGSPSKRRRRYSPKRDRGRYSPRRRTNRRYFSHRPCYCRDCIFKSRRSYEPRRTMRSSLRERLGDLNPLYRRYSTSTSLSTGQRAQQLVQGSQSWLESFSRNAQFLSDLASSINKIIDLVCQLIDFVVTENIALDGTPGLEYTTTVHVIVWTAVSKMDPSI</sequence>
<evidence type="ECO:0000313" key="1">
    <source>
        <dbReference type="EMBL" id="KAJ8673351.1"/>
    </source>
</evidence>
<organism evidence="1 2">
    <name type="scientific">Eretmocerus hayati</name>
    <dbReference type="NCBI Taxonomy" id="131215"/>
    <lineage>
        <taxon>Eukaryota</taxon>
        <taxon>Metazoa</taxon>
        <taxon>Ecdysozoa</taxon>
        <taxon>Arthropoda</taxon>
        <taxon>Hexapoda</taxon>
        <taxon>Insecta</taxon>
        <taxon>Pterygota</taxon>
        <taxon>Neoptera</taxon>
        <taxon>Endopterygota</taxon>
        <taxon>Hymenoptera</taxon>
        <taxon>Apocrita</taxon>
        <taxon>Proctotrupomorpha</taxon>
        <taxon>Chalcidoidea</taxon>
        <taxon>Aphelinidae</taxon>
        <taxon>Aphelininae</taxon>
        <taxon>Eretmocerus</taxon>
    </lineage>
</organism>
<protein>
    <submittedName>
        <fullName evidence="1">Uncharacterized protein</fullName>
    </submittedName>
</protein>
<accession>A0ACC2NR37</accession>
<evidence type="ECO:0000313" key="2">
    <source>
        <dbReference type="Proteomes" id="UP001239111"/>
    </source>
</evidence>
<comment type="caution">
    <text evidence="1">The sequence shown here is derived from an EMBL/GenBank/DDBJ whole genome shotgun (WGS) entry which is preliminary data.</text>
</comment>
<proteinExistence type="predicted"/>
<gene>
    <name evidence="1" type="ORF">QAD02_004613</name>
</gene>
<dbReference type="Proteomes" id="UP001239111">
    <property type="component" value="Chromosome 3"/>
</dbReference>
<name>A0ACC2NR37_9HYME</name>
<keyword evidence="2" id="KW-1185">Reference proteome</keyword>
<dbReference type="EMBL" id="CM056743">
    <property type="protein sequence ID" value="KAJ8673351.1"/>
    <property type="molecule type" value="Genomic_DNA"/>
</dbReference>